<geneLocation type="plasmid" evidence="2">
    <name>prhbstw-00938_2</name>
</geneLocation>
<proteinExistence type="predicted"/>
<evidence type="ECO:0000313" key="1">
    <source>
        <dbReference type="EMBL" id="QMR42835.1"/>
    </source>
</evidence>
<name>A0AAP9R2C0_KLEAE</name>
<dbReference type="Proteomes" id="UP000514462">
    <property type="component" value="Plasmid pRHBSTW-00938_2"/>
</dbReference>
<keyword evidence="1" id="KW-0614">Plasmid</keyword>
<organism evidence="1 2">
    <name type="scientific">Klebsiella aerogenes</name>
    <name type="common">Enterobacter aerogenes</name>
    <dbReference type="NCBI Taxonomy" id="548"/>
    <lineage>
        <taxon>Bacteria</taxon>
        <taxon>Pseudomonadati</taxon>
        <taxon>Pseudomonadota</taxon>
        <taxon>Gammaproteobacteria</taxon>
        <taxon>Enterobacterales</taxon>
        <taxon>Enterobacteriaceae</taxon>
        <taxon>Klebsiella/Raoultella group</taxon>
        <taxon>Klebsiella</taxon>
    </lineage>
</organism>
<protein>
    <submittedName>
        <fullName evidence="1">Uncharacterized protein</fullName>
    </submittedName>
</protein>
<evidence type="ECO:0000313" key="2">
    <source>
        <dbReference type="Proteomes" id="UP000514462"/>
    </source>
</evidence>
<reference evidence="2" key="1">
    <citation type="submission" date="2020-06" db="EMBL/GenBank/DDBJ databases">
        <title>REHAB project genomes.</title>
        <authorList>
            <person name="Shaw L.P."/>
        </authorList>
    </citation>
    <scope>NUCLEOTIDE SEQUENCE [LARGE SCALE GENOMIC DNA]</scope>
    <source>
        <strain evidence="2">RHBSTW-00938</strain>
        <plasmid evidence="2">prhbstw-00938_2</plasmid>
    </source>
</reference>
<dbReference type="AlphaFoldDB" id="A0AAP9R2C0"/>
<dbReference type="RefSeq" id="WP_182015610.1">
    <property type="nucleotide sequence ID" value="NZ_CP055905.1"/>
</dbReference>
<accession>A0AAP9R2C0</accession>
<dbReference type="EMBL" id="CP055905">
    <property type="protein sequence ID" value="QMR42835.1"/>
    <property type="molecule type" value="Genomic_DNA"/>
</dbReference>
<sequence>MTDITLPDRATQITDNMASLLTLCAALLACLDEHARREDTPLGAYLPHLRQTADELMALVQVYADNRPAHRKP</sequence>
<gene>
    <name evidence="1" type="ORF">HV331_25230</name>
</gene>